<organism evidence="1 2">
    <name type="scientific">Mesobacillus boroniphilus JCM 21738</name>
    <dbReference type="NCBI Taxonomy" id="1294265"/>
    <lineage>
        <taxon>Bacteria</taxon>
        <taxon>Bacillati</taxon>
        <taxon>Bacillota</taxon>
        <taxon>Bacilli</taxon>
        <taxon>Bacillales</taxon>
        <taxon>Bacillaceae</taxon>
        <taxon>Mesobacillus</taxon>
    </lineage>
</organism>
<evidence type="ECO:0000313" key="1">
    <source>
        <dbReference type="EMBL" id="GAE44055.1"/>
    </source>
</evidence>
<keyword evidence="2" id="KW-1185">Reference proteome</keyword>
<dbReference type="AlphaFoldDB" id="W4RHZ3"/>
<dbReference type="InterPro" id="IPR009303">
    <property type="entry name" value="DUF960"/>
</dbReference>
<evidence type="ECO:0000313" key="2">
    <source>
        <dbReference type="Proteomes" id="UP000018949"/>
    </source>
</evidence>
<sequence length="72" mass="8606">MDVRRNNQEPLDYLQVFHLQRIGDMQMITNKQEQPPMEMVVRLKLKKSQPIDTTIWIIDDGSHCTMLFPNDY</sequence>
<dbReference type="Proteomes" id="UP000018949">
    <property type="component" value="Unassembled WGS sequence"/>
</dbReference>
<comment type="caution">
    <text evidence="1">The sequence shown here is derived from an EMBL/GenBank/DDBJ whole genome shotgun (WGS) entry which is preliminary data.</text>
</comment>
<accession>W4RHZ3</accession>
<dbReference type="Pfam" id="PF06124">
    <property type="entry name" value="DUF960"/>
    <property type="match status" value="1"/>
</dbReference>
<dbReference type="EMBL" id="BAUW01000005">
    <property type="protein sequence ID" value="GAE44055.1"/>
    <property type="molecule type" value="Genomic_DNA"/>
</dbReference>
<protein>
    <submittedName>
        <fullName evidence="1">Uncharacterized protein</fullName>
    </submittedName>
</protein>
<name>W4RHZ3_9BACI</name>
<reference evidence="1 2" key="1">
    <citation type="submission" date="2013-12" db="EMBL/GenBank/DDBJ databases">
        <title>NBRP : Genome information of microbial organism related human and environment.</title>
        <authorList>
            <person name="Hattori M."/>
            <person name="Oshima K."/>
            <person name="Inaba H."/>
            <person name="Suda W."/>
            <person name="Sakamoto M."/>
            <person name="Iino T."/>
            <person name="Kitahara M."/>
            <person name="Oshida Y."/>
            <person name="Iida T."/>
            <person name="Kudo T."/>
            <person name="Itoh T."/>
            <person name="Ahmed I."/>
            <person name="Ohkuma M."/>
        </authorList>
    </citation>
    <scope>NUCLEOTIDE SEQUENCE [LARGE SCALE GENOMIC DNA]</scope>
    <source>
        <strain evidence="1 2">JCM 21738</strain>
    </source>
</reference>
<dbReference type="eggNOG" id="COG0827">
    <property type="taxonomic scope" value="Bacteria"/>
</dbReference>
<gene>
    <name evidence="1" type="ORF">JCM21738_734</name>
</gene>
<dbReference type="Gene3D" id="3.10.450.150">
    <property type="entry name" value="enterococcus faecalis protein"/>
    <property type="match status" value="1"/>
</dbReference>
<proteinExistence type="predicted"/>